<evidence type="ECO:0000256" key="1">
    <source>
        <dbReference type="SAM" id="Coils"/>
    </source>
</evidence>
<feature type="compositionally biased region" description="Polar residues" evidence="2">
    <location>
        <begin position="215"/>
        <end position="233"/>
    </location>
</feature>
<dbReference type="EMBL" id="DQAY01000040">
    <property type="protein sequence ID" value="HCO22606.1"/>
    <property type="molecule type" value="Genomic_DNA"/>
</dbReference>
<keyword evidence="1" id="KW-0175">Coiled coil</keyword>
<organism evidence="3 4">
    <name type="scientific">Gimesia maris</name>
    <dbReference type="NCBI Taxonomy" id="122"/>
    <lineage>
        <taxon>Bacteria</taxon>
        <taxon>Pseudomonadati</taxon>
        <taxon>Planctomycetota</taxon>
        <taxon>Planctomycetia</taxon>
        <taxon>Planctomycetales</taxon>
        <taxon>Planctomycetaceae</taxon>
        <taxon>Gimesia</taxon>
    </lineage>
</organism>
<feature type="coiled-coil region" evidence="1">
    <location>
        <begin position="157"/>
        <end position="191"/>
    </location>
</feature>
<gene>
    <name evidence="3" type="ORF">DIT97_05905</name>
</gene>
<evidence type="ECO:0000256" key="2">
    <source>
        <dbReference type="SAM" id="MobiDB-lite"/>
    </source>
</evidence>
<evidence type="ECO:0000313" key="4">
    <source>
        <dbReference type="Proteomes" id="UP000263642"/>
    </source>
</evidence>
<feature type="region of interest" description="Disordered" evidence="2">
    <location>
        <begin position="214"/>
        <end position="233"/>
    </location>
</feature>
<evidence type="ECO:0000313" key="3">
    <source>
        <dbReference type="EMBL" id="HCO22606.1"/>
    </source>
</evidence>
<reference evidence="3 4" key="1">
    <citation type="journal article" date="2018" name="Nat. Biotechnol.">
        <title>A standardized bacterial taxonomy based on genome phylogeny substantially revises the tree of life.</title>
        <authorList>
            <person name="Parks D.H."/>
            <person name="Chuvochina M."/>
            <person name="Waite D.W."/>
            <person name="Rinke C."/>
            <person name="Skarshewski A."/>
            <person name="Chaumeil P.A."/>
            <person name="Hugenholtz P."/>
        </authorList>
    </citation>
    <scope>NUCLEOTIDE SEQUENCE [LARGE SCALE GENOMIC DNA]</scope>
    <source>
        <strain evidence="3">UBA9375</strain>
    </source>
</reference>
<sequence>MESQFPETDINEITCRMISGQLAEWGIDFSQARVGQLAPGQIEQLQTWINAGVEADEAFQAEFASLPEFMESELLDMKGDLATCSPEEIIEQAINACEAEVLITDNPYLFDTTGWHLWRKAFCRWYHGESLDFPEEEFSKETCRGNESAELKMTQQLKTLITDFNQAEASLKQLRLELKQTRQLRNTSRKQLIRFLNQQYVSTEKTIITPKLEKQTISGSKSEQGEQPNTSTELIEPVSIIRIPVTGPETNRIEVYLQQTSEGTWRAGHFWSVESSSQAGQITRGSSQLERVLTTYPTDTAALINETLLLSRKLRNDLEIQSQIIDYLNLLEEFPGQLDLCSDCHQHWLSEDLDLSGCCPQCSAD</sequence>
<protein>
    <submittedName>
        <fullName evidence="3">Uncharacterized protein</fullName>
    </submittedName>
</protein>
<dbReference type="Proteomes" id="UP000263642">
    <property type="component" value="Unassembled WGS sequence"/>
</dbReference>
<name>A0A3D3R1Y8_9PLAN</name>
<dbReference type="AlphaFoldDB" id="A0A3D3R1Y8"/>
<comment type="caution">
    <text evidence="3">The sequence shown here is derived from an EMBL/GenBank/DDBJ whole genome shotgun (WGS) entry which is preliminary data.</text>
</comment>
<proteinExistence type="predicted"/>
<accession>A0A3D3R1Y8</accession>